<feature type="transmembrane region" description="Helical" evidence="1">
    <location>
        <begin position="66"/>
        <end position="88"/>
    </location>
</feature>
<accession>A0A8X6U0U9</accession>
<reference evidence="2" key="1">
    <citation type="submission" date="2020-08" db="EMBL/GenBank/DDBJ databases">
        <title>Multicomponent nature underlies the extraordinary mechanical properties of spider dragline silk.</title>
        <authorList>
            <person name="Kono N."/>
            <person name="Nakamura H."/>
            <person name="Mori M."/>
            <person name="Yoshida Y."/>
            <person name="Ohtoshi R."/>
            <person name="Malay A.D."/>
            <person name="Moran D.A.P."/>
            <person name="Tomita M."/>
            <person name="Numata K."/>
            <person name="Arakawa K."/>
        </authorList>
    </citation>
    <scope>NUCLEOTIDE SEQUENCE</scope>
</reference>
<dbReference type="AlphaFoldDB" id="A0A8X6U0U9"/>
<proteinExistence type="predicted"/>
<keyword evidence="3" id="KW-1185">Reference proteome</keyword>
<dbReference type="EMBL" id="BMAW01020490">
    <property type="protein sequence ID" value="GFT68423.1"/>
    <property type="molecule type" value="Genomic_DNA"/>
</dbReference>
<organism evidence="2 3">
    <name type="scientific">Nephila pilipes</name>
    <name type="common">Giant wood spider</name>
    <name type="synonym">Nephila maculata</name>
    <dbReference type="NCBI Taxonomy" id="299642"/>
    <lineage>
        <taxon>Eukaryota</taxon>
        <taxon>Metazoa</taxon>
        <taxon>Ecdysozoa</taxon>
        <taxon>Arthropoda</taxon>
        <taxon>Chelicerata</taxon>
        <taxon>Arachnida</taxon>
        <taxon>Araneae</taxon>
        <taxon>Araneomorphae</taxon>
        <taxon>Entelegynae</taxon>
        <taxon>Araneoidea</taxon>
        <taxon>Nephilidae</taxon>
        <taxon>Nephila</taxon>
    </lineage>
</organism>
<name>A0A8X6U0U9_NEPPI</name>
<comment type="caution">
    <text evidence="2">The sequence shown here is derived from an EMBL/GenBank/DDBJ whole genome shotgun (WGS) entry which is preliminary data.</text>
</comment>
<dbReference type="Proteomes" id="UP000887013">
    <property type="component" value="Unassembled WGS sequence"/>
</dbReference>
<evidence type="ECO:0000313" key="2">
    <source>
        <dbReference type="EMBL" id="GFT68423.1"/>
    </source>
</evidence>
<keyword evidence="1" id="KW-1133">Transmembrane helix</keyword>
<sequence length="112" mass="12410">MHTVTVDISQILCRINLISNVIGDIANLFKKAVTSDTKLSLSKMARKSLAASSMILISRPNWRNEAVSLVVSHLALFMANLIIISFSVQESDPVPQELRDIVSDHDFFSPLD</sequence>
<keyword evidence="1" id="KW-0812">Transmembrane</keyword>
<evidence type="ECO:0000256" key="1">
    <source>
        <dbReference type="SAM" id="Phobius"/>
    </source>
</evidence>
<evidence type="ECO:0000313" key="3">
    <source>
        <dbReference type="Proteomes" id="UP000887013"/>
    </source>
</evidence>
<keyword evidence="1" id="KW-0472">Membrane</keyword>
<gene>
    <name evidence="2" type="ORF">NPIL_314431</name>
</gene>
<protein>
    <submittedName>
        <fullName evidence="2">Uncharacterized protein</fullName>
    </submittedName>
</protein>